<name>A0A518RI84_9SPHN</name>
<keyword evidence="8" id="KW-1185">Reference proteome</keyword>
<dbReference type="InterPro" id="IPR046358">
    <property type="entry name" value="Flagellin_C"/>
</dbReference>
<comment type="similarity">
    <text evidence="3">Belongs to the bacterial flagellin family.</text>
</comment>
<dbReference type="Gene3D" id="1.20.1330.10">
    <property type="entry name" value="f41 fragment of flagellin, N-terminal domain"/>
    <property type="match status" value="1"/>
</dbReference>
<dbReference type="InterPro" id="IPR013384">
    <property type="entry name" value="Flagell_FlgL"/>
</dbReference>
<evidence type="ECO:0000256" key="3">
    <source>
        <dbReference type="ARBA" id="ARBA00005709"/>
    </source>
</evidence>
<dbReference type="OrthoDB" id="7389561at2"/>
<gene>
    <name evidence="7" type="primary">flgL</name>
    <name evidence="7" type="ORF">FPZ54_14975</name>
</gene>
<dbReference type="GO" id="GO:0071973">
    <property type="term" value="P:bacterial-type flagellum-dependent cell motility"/>
    <property type="evidence" value="ECO:0007669"/>
    <property type="project" value="InterPro"/>
</dbReference>
<keyword evidence="4" id="KW-0975">Bacterial flagellum</keyword>
<dbReference type="Pfam" id="PF00700">
    <property type="entry name" value="Flagellin_C"/>
    <property type="match status" value="1"/>
</dbReference>
<dbReference type="Pfam" id="PF00669">
    <property type="entry name" value="Flagellin_N"/>
    <property type="match status" value="1"/>
</dbReference>
<comment type="subcellular location">
    <subcellularLocation>
        <location evidence="1">Bacterial flagellum</location>
    </subcellularLocation>
    <subcellularLocation>
        <location evidence="2">Secreted</location>
    </subcellularLocation>
</comment>
<sequence>MTAMRVTTSQSFDRPSLMMASLTRQADQFQTQVATGKKILAPSDSASGWQQLASLKRAGADDTAYGANIATAQGLLAATDAALSSVETQLQRAKALAVQAGSDTLSDADRQAVLEDVDAIIDDLLAIANSKDSRGHPLFGGASGDTAYARGADGSIAYVGTGDAAAIPVGDGVAMVATTSGDRAFGGIAAPGGTTDMFAILTALAAALQSDAEAGGIGTAMDDLDAALDQIGTTRASVGARAFRLDLEAERLGDAEIAREATRSGIEDADTATSIAELQKTLTILQATQASFTKLTSLSLFDYLR</sequence>
<dbReference type="PANTHER" id="PTHR42792:SF1">
    <property type="entry name" value="FLAGELLAR HOOK-ASSOCIATED PROTEIN 3"/>
    <property type="match status" value="1"/>
</dbReference>
<keyword evidence="7" id="KW-0282">Flagellum</keyword>
<keyword evidence="7" id="KW-0966">Cell projection</keyword>
<feature type="domain" description="Flagellin N-terminal" evidence="5">
    <location>
        <begin position="24"/>
        <end position="141"/>
    </location>
</feature>
<evidence type="ECO:0000256" key="1">
    <source>
        <dbReference type="ARBA" id="ARBA00004365"/>
    </source>
</evidence>
<dbReference type="GO" id="GO:0005198">
    <property type="term" value="F:structural molecule activity"/>
    <property type="evidence" value="ECO:0007669"/>
    <property type="project" value="InterPro"/>
</dbReference>
<evidence type="ECO:0000256" key="2">
    <source>
        <dbReference type="ARBA" id="ARBA00004613"/>
    </source>
</evidence>
<organism evidence="7 8">
    <name type="scientific">Sphingomonas suaedae</name>
    <dbReference type="NCBI Taxonomy" id="2599297"/>
    <lineage>
        <taxon>Bacteria</taxon>
        <taxon>Pseudomonadati</taxon>
        <taxon>Pseudomonadota</taxon>
        <taxon>Alphaproteobacteria</taxon>
        <taxon>Sphingomonadales</taxon>
        <taxon>Sphingomonadaceae</taxon>
        <taxon>Sphingomonas</taxon>
    </lineage>
</organism>
<dbReference type="EMBL" id="CP042239">
    <property type="protein sequence ID" value="QDX27177.1"/>
    <property type="molecule type" value="Genomic_DNA"/>
</dbReference>
<evidence type="ECO:0000313" key="7">
    <source>
        <dbReference type="EMBL" id="QDX27177.1"/>
    </source>
</evidence>
<dbReference type="AlphaFoldDB" id="A0A518RI84"/>
<dbReference type="GO" id="GO:0005576">
    <property type="term" value="C:extracellular region"/>
    <property type="evidence" value="ECO:0007669"/>
    <property type="project" value="UniProtKB-SubCell"/>
</dbReference>
<dbReference type="InterPro" id="IPR001492">
    <property type="entry name" value="Flagellin"/>
</dbReference>
<accession>A0A518RI84</accession>
<evidence type="ECO:0000259" key="6">
    <source>
        <dbReference type="Pfam" id="PF00700"/>
    </source>
</evidence>
<proteinExistence type="inferred from homology"/>
<dbReference type="SUPFAM" id="SSF64518">
    <property type="entry name" value="Phase 1 flagellin"/>
    <property type="match status" value="1"/>
</dbReference>
<feature type="domain" description="Flagellin C-terminal" evidence="6">
    <location>
        <begin position="222"/>
        <end position="304"/>
    </location>
</feature>
<evidence type="ECO:0000256" key="4">
    <source>
        <dbReference type="ARBA" id="ARBA00023143"/>
    </source>
</evidence>
<protein>
    <submittedName>
        <fullName evidence="7">Flagellar hook-associated protein 3</fullName>
    </submittedName>
</protein>
<dbReference type="InterPro" id="IPR001029">
    <property type="entry name" value="Flagellin_N"/>
</dbReference>
<keyword evidence="7" id="KW-0969">Cilium</keyword>
<dbReference type="PANTHER" id="PTHR42792">
    <property type="entry name" value="FLAGELLIN"/>
    <property type="match status" value="1"/>
</dbReference>
<dbReference type="KEGG" id="ssua:FPZ54_14975"/>
<reference evidence="7 8" key="1">
    <citation type="submission" date="2019-07" db="EMBL/GenBank/DDBJ databases">
        <title>Sphingomonas alkalisoli sp. nov., isolated from rhizosphere soil of Suaedae salsa.</title>
        <authorList>
            <person name="Zhang H."/>
            <person name="Xu L."/>
            <person name="Zhang J.-X."/>
            <person name="Sun J.-Q."/>
        </authorList>
    </citation>
    <scope>NUCLEOTIDE SEQUENCE [LARGE SCALE GENOMIC DNA]</scope>
    <source>
        <strain evidence="7 8">XS-10</strain>
    </source>
</reference>
<dbReference type="GO" id="GO:0009424">
    <property type="term" value="C:bacterial-type flagellum hook"/>
    <property type="evidence" value="ECO:0007669"/>
    <property type="project" value="InterPro"/>
</dbReference>
<dbReference type="Proteomes" id="UP000318055">
    <property type="component" value="Chromosome"/>
</dbReference>
<evidence type="ECO:0000259" key="5">
    <source>
        <dbReference type="Pfam" id="PF00669"/>
    </source>
</evidence>
<dbReference type="NCBIfam" id="TIGR02550">
    <property type="entry name" value="flagell_flgL"/>
    <property type="match status" value="1"/>
</dbReference>
<evidence type="ECO:0000313" key="8">
    <source>
        <dbReference type="Proteomes" id="UP000318055"/>
    </source>
</evidence>